<name>A0ACC0XR15_9ROSI</name>
<accession>A0ACC0XR15</accession>
<proteinExistence type="predicted"/>
<dbReference type="EMBL" id="CM047746">
    <property type="protein sequence ID" value="KAJ0021690.1"/>
    <property type="molecule type" value="Genomic_DNA"/>
</dbReference>
<comment type="caution">
    <text evidence="1">The sequence shown here is derived from an EMBL/GenBank/DDBJ whole genome shotgun (WGS) entry which is preliminary data.</text>
</comment>
<dbReference type="Proteomes" id="UP001163603">
    <property type="component" value="Chromosome 11"/>
</dbReference>
<evidence type="ECO:0000313" key="1">
    <source>
        <dbReference type="EMBL" id="KAJ0021690.1"/>
    </source>
</evidence>
<organism evidence="1 2">
    <name type="scientific">Pistacia integerrima</name>
    <dbReference type="NCBI Taxonomy" id="434235"/>
    <lineage>
        <taxon>Eukaryota</taxon>
        <taxon>Viridiplantae</taxon>
        <taxon>Streptophyta</taxon>
        <taxon>Embryophyta</taxon>
        <taxon>Tracheophyta</taxon>
        <taxon>Spermatophyta</taxon>
        <taxon>Magnoliopsida</taxon>
        <taxon>eudicotyledons</taxon>
        <taxon>Gunneridae</taxon>
        <taxon>Pentapetalae</taxon>
        <taxon>rosids</taxon>
        <taxon>malvids</taxon>
        <taxon>Sapindales</taxon>
        <taxon>Anacardiaceae</taxon>
        <taxon>Pistacia</taxon>
    </lineage>
</organism>
<keyword evidence="2" id="KW-1185">Reference proteome</keyword>
<sequence length="463" mass="51211">MDEFDATSILFNRIRSLDPENASKIIGFILIHDVKDTDLLRLAVGPETLLQSLIIKAKNQLGLSANTFSAPTSPSPNPIARLGNTANNNVNNNPFAKLSPRVANGMREFAKNSSLPDPKSSPFLSYENIRAGSCLVPPHLKNVGVVVGESGSDFMDELQFNDYLSFLDESSKNEDFIGGRSQLGFDGDWGGDVSNVDTHFHRRSFSASDACFGSEDSNFNVGYKPCLYFARGFCKNGDNCRFVHSHFNENDGNGFLVGSPSKMEGVYLQPEDMMRMKGALQQQRLAASQFGAGVSPPSPYDFLLQQQNDNQRVAAAALLLGDELYKFGHGRAERNDFLAMGLGEKGSSANRQIYLTFPADSTFKDEDVSNYFSTFGLVQDVRIPYQPKRMFGFVTFVYAETVRRILARGNPHFICDSRVLVKPYKEKGKVAEKRQQQFDRGNLSPCSSPSGVDSRDPYDPLGK</sequence>
<evidence type="ECO:0000313" key="2">
    <source>
        <dbReference type="Proteomes" id="UP001163603"/>
    </source>
</evidence>
<reference evidence="2" key="1">
    <citation type="journal article" date="2023" name="G3 (Bethesda)">
        <title>Genome assembly and association tests identify interacting loci associated with vigor, precocity, and sex in interspecific pistachio rootstocks.</title>
        <authorList>
            <person name="Palmer W."/>
            <person name="Jacygrad E."/>
            <person name="Sagayaradj S."/>
            <person name="Cavanaugh K."/>
            <person name="Han R."/>
            <person name="Bertier L."/>
            <person name="Beede B."/>
            <person name="Kafkas S."/>
            <person name="Golino D."/>
            <person name="Preece J."/>
            <person name="Michelmore R."/>
        </authorList>
    </citation>
    <scope>NUCLEOTIDE SEQUENCE [LARGE SCALE GENOMIC DNA]</scope>
</reference>
<gene>
    <name evidence="1" type="ORF">Pint_31002</name>
</gene>
<protein>
    <submittedName>
        <fullName evidence="1">Uncharacterized protein</fullName>
    </submittedName>
</protein>